<evidence type="ECO:0000256" key="1">
    <source>
        <dbReference type="ARBA" id="ARBA00010692"/>
    </source>
</evidence>
<dbReference type="Proteomes" id="UP000183047">
    <property type="component" value="Unassembled WGS sequence"/>
</dbReference>
<keyword evidence="2" id="KW-1003">Cell membrane</keyword>
<organism evidence="4 5">
    <name type="scientific">Butyrivibrio hungatei</name>
    <dbReference type="NCBI Taxonomy" id="185008"/>
    <lineage>
        <taxon>Bacteria</taxon>
        <taxon>Bacillati</taxon>
        <taxon>Bacillota</taxon>
        <taxon>Clostridia</taxon>
        <taxon>Lachnospirales</taxon>
        <taxon>Lachnospiraceae</taxon>
        <taxon>Butyrivibrio</taxon>
    </lineage>
</organism>
<protein>
    <recommendedName>
        <fullName evidence="2">Biotin transporter</fullName>
    </recommendedName>
</protein>
<dbReference type="RefSeq" id="WP_074461298.1">
    <property type="nucleotide sequence ID" value="NZ_FMUR01000004.1"/>
</dbReference>
<accession>A0A1G5B3M2</accession>
<keyword evidence="2 3" id="KW-0472">Membrane</keyword>
<sequence length="183" mass="19956">MKTKEIIFIALFADLIAVGAFIRIPVPVCPFTLQFLFTTLAGVILDSKKGAMAVSLYVLLGLAGLPVFTGGGGINYVFQPTFGYLIGFIAGAYLTGKIVYSGKLTMSRLLLGCFTGLMIVYAMGMAYYWAISRFWLKSPIGLWPLFLYCFLLAVPGDICLCILSAILGKRLIPVLNLKFEIAK</sequence>
<evidence type="ECO:0000313" key="5">
    <source>
        <dbReference type="Proteomes" id="UP000183047"/>
    </source>
</evidence>
<feature type="transmembrane region" description="Helical" evidence="3">
    <location>
        <begin position="109"/>
        <end position="130"/>
    </location>
</feature>
<dbReference type="Pfam" id="PF02632">
    <property type="entry name" value="BioY"/>
    <property type="match status" value="1"/>
</dbReference>
<name>A0A1G5B3M2_9FIRM</name>
<feature type="transmembrane region" description="Helical" evidence="3">
    <location>
        <begin position="7"/>
        <end position="25"/>
    </location>
</feature>
<dbReference type="PANTHER" id="PTHR34295">
    <property type="entry name" value="BIOTIN TRANSPORTER BIOY"/>
    <property type="match status" value="1"/>
</dbReference>
<evidence type="ECO:0000313" key="4">
    <source>
        <dbReference type="EMBL" id="SCX84696.1"/>
    </source>
</evidence>
<dbReference type="OrthoDB" id="9803495at2"/>
<dbReference type="PIRSF" id="PIRSF016661">
    <property type="entry name" value="BioY"/>
    <property type="match status" value="1"/>
</dbReference>
<feature type="transmembrane region" description="Helical" evidence="3">
    <location>
        <begin position="31"/>
        <end position="47"/>
    </location>
</feature>
<gene>
    <name evidence="4" type="ORF">SAMN02910451_00511</name>
</gene>
<dbReference type="GO" id="GO:0005886">
    <property type="term" value="C:plasma membrane"/>
    <property type="evidence" value="ECO:0007669"/>
    <property type="project" value="UniProtKB-SubCell"/>
</dbReference>
<evidence type="ECO:0000256" key="2">
    <source>
        <dbReference type="PIRNR" id="PIRNR016661"/>
    </source>
</evidence>
<keyword evidence="3" id="KW-0812">Transmembrane</keyword>
<feature type="transmembrane region" description="Helical" evidence="3">
    <location>
        <begin position="54"/>
        <end position="76"/>
    </location>
</feature>
<dbReference type="InterPro" id="IPR003784">
    <property type="entry name" value="BioY"/>
</dbReference>
<comment type="subcellular location">
    <subcellularLocation>
        <location evidence="2">Cell membrane</location>
        <topology evidence="2">Multi-pass membrane protein</topology>
    </subcellularLocation>
</comment>
<evidence type="ECO:0000256" key="3">
    <source>
        <dbReference type="SAM" id="Phobius"/>
    </source>
</evidence>
<keyword evidence="2" id="KW-0813">Transport</keyword>
<dbReference type="PANTHER" id="PTHR34295:SF1">
    <property type="entry name" value="BIOTIN TRANSPORTER BIOY"/>
    <property type="match status" value="1"/>
</dbReference>
<reference evidence="5" key="1">
    <citation type="submission" date="2016-10" db="EMBL/GenBank/DDBJ databases">
        <authorList>
            <person name="Varghese N."/>
            <person name="Submissions S."/>
        </authorList>
    </citation>
    <scope>NUCLEOTIDE SEQUENCE [LARGE SCALE GENOMIC DNA]</scope>
    <source>
        <strain evidence="5">XBD2006</strain>
    </source>
</reference>
<dbReference type="Gene3D" id="1.10.1760.20">
    <property type="match status" value="1"/>
</dbReference>
<proteinExistence type="inferred from homology"/>
<dbReference type="EMBL" id="FMUR01000004">
    <property type="protein sequence ID" value="SCX84696.1"/>
    <property type="molecule type" value="Genomic_DNA"/>
</dbReference>
<dbReference type="GO" id="GO:0015225">
    <property type="term" value="F:biotin transmembrane transporter activity"/>
    <property type="evidence" value="ECO:0007669"/>
    <property type="project" value="UniProtKB-UniRule"/>
</dbReference>
<feature type="transmembrane region" description="Helical" evidence="3">
    <location>
        <begin position="142"/>
        <end position="168"/>
    </location>
</feature>
<keyword evidence="3" id="KW-1133">Transmembrane helix</keyword>
<feature type="transmembrane region" description="Helical" evidence="3">
    <location>
        <begin position="82"/>
        <end position="100"/>
    </location>
</feature>
<dbReference type="AlphaFoldDB" id="A0A1G5B3M2"/>
<keyword evidence="5" id="KW-1185">Reference proteome</keyword>
<comment type="similarity">
    <text evidence="1 2">Belongs to the BioY family.</text>
</comment>